<feature type="signal peptide" evidence="12">
    <location>
        <begin position="1"/>
        <end position="19"/>
    </location>
</feature>
<evidence type="ECO:0000256" key="8">
    <source>
        <dbReference type="ARBA" id="ARBA00022801"/>
    </source>
</evidence>
<dbReference type="AlphaFoldDB" id="A0AA88D7B6"/>
<evidence type="ECO:0000256" key="11">
    <source>
        <dbReference type="PROSITE-ProRule" id="PRU10040"/>
    </source>
</evidence>
<keyword evidence="6" id="KW-0964">Secreted</keyword>
<proteinExistence type="inferred from homology"/>
<feature type="chain" id="PRO_5041515701" description="Pectinesterase" evidence="12">
    <location>
        <begin position="20"/>
        <end position="396"/>
    </location>
</feature>
<accession>A0AA88D7B6</accession>
<dbReference type="InterPro" id="IPR011050">
    <property type="entry name" value="Pectin_lyase_fold/virulence"/>
</dbReference>
<dbReference type="SUPFAM" id="SSF51126">
    <property type="entry name" value="Pectin lyase-like"/>
    <property type="match status" value="1"/>
</dbReference>
<comment type="caution">
    <text evidence="14">The sequence shown here is derived from an EMBL/GenBank/DDBJ whole genome shotgun (WGS) entry which is preliminary data.</text>
</comment>
<evidence type="ECO:0000313" key="14">
    <source>
        <dbReference type="EMBL" id="GMN29199.1"/>
    </source>
</evidence>
<evidence type="ECO:0000256" key="9">
    <source>
        <dbReference type="ARBA" id="ARBA00023085"/>
    </source>
</evidence>
<evidence type="ECO:0000256" key="1">
    <source>
        <dbReference type="ARBA" id="ARBA00004191"/>
    </source>
</evidence>
<evidence type="ECO:0000256" key="7">
    <source>
        <dbReference type="ARBA" id="ARBA00022729"/>
    </source>
</evidence>
<name>A0AA88D7B6_FICCA</name>
<keyword evidence="5" id="KW-0134">Cell wall</keyword>
<dbReference type="PROSITE" id="PS00503">
    <property type="entry name" value="PECTINESTERASE_2"/>
    <property type="match status" value="1"/>
</dbReference>
<dbReference type="EMBL" id="BTGU01000002">
    <property type="protein sequence ID" value="GMN29199.1"/>
    <property type="molecule type" value="Genomic_DNA"/>
</dbReference>
<dbReference type="InterPro" id="IPR000070">
    <property type="entry name" value="Pectinesterase_cat"/>
</dbReference>
<dbReference type="InterPro" id="IPR012334">
    <property type="entry name" value="Pectin_lyas_fold"/>
</dbReference>
<feature type="domain" description="Pectinesterase catalytic" evidence="13">
    <location>
        <begin position="70"/>
        <end position="353"/>
    </location>
</feature>
<sequence length="396" mass="44750">MRILKLFWLILVLQRVGYSSTSPHELETVEEAYLNWVKQMGSYRHSLFQRPMNKFHPCKTIKVNKNPRFGAFSSVQKAINSLPVVNNCRVIISLGPGIYREKVEIPNTMAYITLEGSGLDTTVIEWDDTADRLGQSGRPLGTFGSATFAVNSPYFIAKNVTFKNKAPSPPSGALGKQAVALRVSADRAAFISCKFIGSQDTLYDHIGRHYFENCYIEGSVDFIFGNGLSLYRGCHLHATGNSYGALTAQKRGNFLQETGFSFVKCKVTGSGALYLGRAWGTFSRVVFAFTYMDKIVTPKGWYDWGDKNRDMTVFYGQYKCMGPGAGFEGRVSWSRELTPQEARPFISLGFINGYEWLPKFGRKSTLQVNETRQLFKEKERQQRIRKEQVKLLIETL</sequence>
<evidence type="ECO:0000256" key="4">
    <source>
        <dbReference type="ARBA" id="ARBA00013229"/>
    </source>
</evidence>
<gene>
    <name evidence="14" type="ORF">TIFTF001_002338</name>
</gene>
<dbReference type="GO" id="GO:0045490">
    <property type="term" value="P:pectin catabolic process"/>
    <property type="evidence" value="ECO:0007669"/>
    <property type="project" value="UniProtKB-UniRule"/>
</dbReference>
<dbReference type="Pfam" id="PF01095">
    <property type="entry name" value="Pectinesterase"/>
    <property type="match status" value="1"/>
</dbReference>
<reference evidence="14" key="1">
    <citation type="submission" date="2023-07" db="EMBL/GenBank/DDBJ databases">
        <title>draft genome sequence of fig (Ficus carica).</title>
        <authorList>
            <person name="Takahashi T."/>
            <person name="Nishimura K."/>
        </authorList>
    </citation>
    <scope>NUCLEOTIDE SEQUENCE</scope>
</reference>
<keyword evidence="7 12" id="KW-0732">Signal</keyword>
<dbReference type="Gene3D" id="2.160.20.10">
    <property type="entry name" value="Single-stranded right-handed beta-helix, Pectin lyase-like"/>
    <property type="match status" value="1"/>
</dbReference>
<dbReference type="InterPro" id="IPR033131">
    <property type="entry name" value="Pectinesterase_Asp_AS"/>
</dbReference>
<comment type="catalytic activity">
    <reaction evidence="10 12">
        <text>[(1-&gt;4)-alpha-D-galacturonosyl methyl ester](n) + n H2O = [(1-&gt;4)-alpha-D-galacturonosyl](n) + n methanol + n H(+)</text>
        <dbReference type="Rhea" id="RHEA:22380"/>
        <dbReference type="Rhea" id="RHEA-COMP:14570"/>
        <dbReference type="Rhea" id="RHEA-COMP:14573"/>
        <dbReference type="ChEBI" id="CHEBI:15377"/>
        <dbReference type="ChEBI" id="CHEBI:15378"/>
        <dbReference type="ChEBI" id="CHEBI:17790"/>
        <dbReference type="ChEBI" id="CHEBI:140522"/>
        <dbReference type="ChEBI" id="CHEBI:140523"/>
        <dbReference type="EC" id="3.1.1.11"/>
    </reaction>
</comment>
<dbReference type="GO" id="GO:0030599">
    <property type="term" value="F:pectinesterase activity"/>
    <property type="evidence" value="ECO:0007669"/>
    <property type="project" value="UniProtKB-UniRule"/>
</dbReference>
<comment type="subcellular location">
    <subcellularLocation>
        <location evidence="1">Secreted</location>
        <location evidence="1">Cell wall</location>
    </subcellularLocation>
</comment>
<feature type="active site" evidence="11">
    <location>
        <position position="221"/>
    </location>
</feature>
<protein>
    <recommendedName>
        <fullName evidence="4 12">Pectinesterase</fullName>
        <ecNumber evidence="4 12">3.1.1.11</ecNumber>
    </recommendedName>
</protein>
<dbReference type="PANTHER" id="PTHR31321">
    <property type="entry name" value="ACYL-COA THIOESTER HYDROLASE YBHC-RELATED"/>
    <property type="match status" value="1"/>
</dbReference>
<evidence type="ECO:0000256" key="6">
    <source>
        <dbReference type="ARBA" id="ARBA00022525"/>
    </source>
</evidence>
<keyword evidence="9 12" id="KW-0063">Aspartyl esterase</keyword>
<organism evidence="14 15">
    <name type="scientific">Ficus carica</name>
    <name type="common">Common fig</name>
    <dbReference type="NCBI Taxonomy" id="3494"/>
    <lineage>
        <taxon>Eukaryota</taxon>
        <taxon>Viridiplantae</taxon>
        <taxon>Streptophyta</taxon>
        <taxon>Embryophyta</taxon>
        <taxon>Tracheophyta</taxon>
        <taxon>Spermatophyta</taxon>
        <taxon>Magnoliopsida</taxon>
        <taxon>eudicotyledons</taxon>
        <taxon>Gunneridae</taxon>
        <taxon>Pentapetalae</taxon>
        <taxon>rosids</taxon>
        <taxon>fabids</taxon>
        <taxon>Rosales</taxon>
        <taxon>Moraceae</taxon>
        <taxon>Ficeae</taxon>
        <taxon>Ficus</taxon>
    </lineage>
</organism>
<dbReference type="FunFam" id="2.160.20.10:FF:000008">
    <property type="entry name" value="Pectinesterase"/>
    <property type="match status" value="1"/>
</dbReference>
<dbReference type="EC" id="3.1.1.11" evidence="4 12"/>
<evidence type="ECO:0000256" key="2">
    <source>
        <dbReference type="ARBA" id="ARBA00005184"/>
    </source>
</evidence>
<comment type="similarity">
    <text evidence="3">Belongs to the pectinesterase family.</text>
</comment>
<keyword evidence="8 12" id="KW-0378">Hydrolase</keyword>
<evidence type="ECO:0000259" key="13">
    <source>
        <dbReference type="Pfam" id="PF01095"/>
    </source>
</evidence>
<comment type="pathway">
    <text evidence="2 12">Glycan metabolism; pectin degradation; 2-dehydro-3-deoxy-D-gluconate from pectin: step 1/5.</text>
</comment>
<evidence type="ECO:0000256" key="12">
    <source>
        <dbReference type="RuleBase" id="RU000589"/>
    </source>
</evidence>
<keyword evidence="15" id="KW-1185">Reference proteome</keyword>
<evidence type="ECO:0000256" key="10">
    <source>
        <dbReference type="ARBA" id="ARBA00047928"/>
    </source>
</evidence>
<dbReference type="Proteomes" id="UP001187192">
    <property type="component" value="Unassembled WGS sequence"/>
</dbReference>
<evidence type="ECO:0000256" key="3">
    <source>
        <dbReference type="ARBA" id="ARBA00008891"/>
    </source>
</evidence>
<evidence type="ECO:0000256" key="5">
    <source>
        <dbReference type="ARBA" id="ARBA00022512"/>
    </source>
</evidence>
<evidence type="ECO:0000313" key="15">
    <source>
        <dbReference type="Proteomes" id="UP001187192"/>
    </source>
</evidence>
<dbReference type="GO" id="GO:0042545">
    <property type="term" value="P:cell wall modification"/>
    <property type="evidence" value="ECO:0007669"/>
    <property type="project" value="UniProtKB-UniRule"/>
</dbReference>
<dbReference type="PANTHER" id="PTHR31321:SF112">
    <property type="entry name" value="PECTINESTERASE"/>
    <property type="match status" value="1"/>
</dbReference>